<evidence type="ECO:0000313" key="2">
    <source>
        <dbReference type="Proteomes" id="UP000006319"/>
    </source>
</evidence>
<accession>K6V2H6</accession>
<reference evidence="1 2" key="1">
    <citation type="journal article" date="2012" name="Nat. Genet.">
        <title>Plasmodium cynomolgi genome sequences provide insight into Plasmodium vivax and the monkey malaria clade.</title>
        <authorList>
            <person name="Tachibana S."/>
            <person name="Sullivan S.A."/>
            <person name="Kawai S."/>
            <person name="Nakamura S."/>
            <person name="Kim H.R."/>
            <person name="Goto N."/>
            <person name="Arisue N."/>
            <person name="Palacpac N.M.Q."/>
            <person name="Honma H."/>
            <person name="Yagi M."/>
            <person name="Tougan T."/>
            <person name="Katakai Y."/>
            <person name="Kaneko O."/>
            <person name="Mita T."/>
            <person name="Kita K."/>
            <person name="Yasutomi Y."/>
            <person name="Sutton P.L."/>
            <person name="Shakhbatyan R."/>
            <person name="Horii T."/>
            <person name="Yasunaga T."/>
            <person name="Barnwell J.W."/>
            <person name="Escalante A.A."/>
            <person name="Carlton J.M."/>
            <person name="Tanabe K."/>
        </authorList>
    </citation>
    <scope>NUCLEOTIDE SEQUENCE [LARGE SCALE GENOMIC DNA]</scope>
    <source>
        <strain evidence="1 2">B</strain>
    </source>
</reference>
<evidence type="ECO:0008006" key="3">
    <source>
        <dbReference type="Google" id="ProtNLM"/>
    </source>
</evidence>
<dbReference type="KEGG" id="pcy:PCYB_002140"/>
<proteinExistence type="predicted"/>
<sequence length="279" mass="33567">MVKNSYNYKTIQYIYAAWDVINRNRKKGYNYCWHKNFKVAPNEFNKKKKLYEFLEHYDSIKIKLNNVDHSDNIKYCSFIKKIFELYLDMEKSNTAQIYNDEILYFRQKINCELSYLKTKCSDMCLHLVFQTKDNDFCQFNEKPKEAPNENDIEELSIFKKKYEYFNKDGEIDKYCNFCTEILPLERDYPGINELCKRLARNLIYKPAETAENNDDIRNNCEYLTHWIYDEMRKIHSSTSKSVGNITFVHKLLDVGYRINETLKKNIVSLFITMIIVLKN</sequence>
<dbReference type="GeneID" id="14696007"/>
<organism evidence="1 2">
    <name type="scientific">Plasmodium cynomolgi (strain B)</name>
    <dbReference type="NCBI Taxonomy" id="1120755"/>
    <lineage>
        <taxon>Eukaryota</taxon>
        <taxon>Sar</taxon>
        <taxon>Alveolata</taxon>
        <taxon>Apicomplexa</taxon>
        <taxon>Aconoidasida</taxon>
        <taxon>Haemosporida</taxon>
        <taxon>Plasmodiidae</taxon>
        <taxon>Plasmodium</taxon>
        <taxon>Plasmodium (Plasmodium)</taxon>
    </lineage>
</organism>
<dbReference type="VEuPathDB" id="PlasmoDB:PCYB_002140"/>
<dbReference type="Pfam" id="PF05795">
    <property type="entry name" value="Plasmodium_Vir"/>
    <property type="match status" value="1"/>
</dbReference>
<dbReference type="AlphaFoldDB" id="K6V2H6"/>
<dbReference type="Proteomes" id="UP000006319">
    <property type="component" value="Unassembled WGS sequence"/>
</dbReference>
<dbReference type="PhylomeDB" id="K6V2H6"/>
<gene>
    <name evidence="1" type="ORF">PCYB_002140</name>
</gene>
<dbReference type="InterPro" id="IPR008780">
    <property type="entry name" value="Plasmodium_Vir"/>
</dbReference>
<dbReference type="OrthoDB" id="382814at2759"/>
<keyword evidence="2" id="KW-1185">Reference proteome</keyword>
<dbReference type="EMBL" id="DF157190">
    <property type="protein sequence ID" value="GAB69465.1"/>
    <property type="molecule type" value="Genomic_DNA"/>
</dbReference>
<dbReference type="RefSeq" id="XP_004227683.1">
    <property type="nucleotide sequence ID" value="XM_004227635.1"/>
</dbReference>
<evidence type="ECO:0000313" key="1">
    <source>
        <dbReference type="EMBL" id="GAB69465.1"/>
    </source>
</evidence>
<name>K6V2H6_PLACD</name>
<protein>
    <recommendedName>
        <fullName evidence="3">CYIR protein</fullName>
    </recommendedName>
</protein>